<comment type="caution">
    <text evidence="1">The sequence shown here is derived from an EMBL/GenBank/DDBJ whole genome shotgun (WGS) entry which is preliminary data.</text>
</comment>
<keyword evidence="2" id="KW-1185">Reference proteome</keyword>
<reference evidence="1 2" key="1">
    <citation type="submission" date="2020-08" db="EMBL/GenBank/DDBJ databases">
        <title>Genomic Encyclopedia of Type Strains, Phase III (KMG-III): the genomes of soil and plant-associated and newly described type strains.</title>
        <authorList>
            <person name="Whitman W."/>
        </authorList>
    </citation>
    <scope>NUCLEOTIDE SEQUENCE [LARGE SCALE GENOMIC DNA]</scope>
    <source>
        <strain evidence="1 2">CECT 8960</strain>
    </source>
</reference>
<dbReference type="EMBL" id="JACHJQ010000010">
    <property type="protein sequence ID" value="MBB4911524.1"/>
    <property type="molecule type" value="Genomic_DNA"/>
</dbReference>
<proteinExistence type="predicted"/>
<organism evidence="1 2">
    <name type="scientific">Actinophytocola algeriensis</name>
    <dbReference type="NCBI Taxonomy" id="1768010"/>
    <lineage>
        <taxon>Bacteria</taxon>
        <taxon>Bacillati</taxon>
        <taxon>Actinomycetota</taxon>
        <taxon>Actinomycetes</taxon>
        <taxon>Pseudonocardiales</taxon>
        <taxon>Pseudonocardiaceae</taxon>
    </lineage>
</organism>
<dbReference type="RefSeq" id="WP_184815543.1">
    <property type="nucleotide sequence ID" value="NZ_JACHJQ010000010.1"/>
</dbReference>
<sequence length="45" mass="4800">MGCTGGYSIDVLTVTKSGFERIDVLEDRSLFSALGLPLVLEPDLA</sequence>
<dbReference type="Proteomes" id="UP000520767">
    <property type="component" value="Unassembled WGS sequence"/>
</dbReference>
<accession>A0A7W7QDY4</accession>
<evidence type="ECO:0000313" key="2">
    <source>
        <dbReference type="Proteomes" id="UP000520767"/>
    </source>
</evidence>
<dbReference type="AlphaFoldDB" id="A0A7W7QDY4"/>
<name>A0A7W7QDY4_9PSEU</name>
<gene>
    <name evidence="1" type="ORF">FHR82_007794</name>
</gene>
<protein>
    <submittedName>
        <fullName evidence="1">Uncharacterized protein</fullName>
    </submittedName>
</protein>
<evidence type="ECO:0000313" key="1">
    <source>
        <dbReference type="EMBL" id="MBB4911524.1"/>
    </source>
</evidence>